<accession>A0AAD7SAZ0</accession>
<proteinExistence type="predicted"/>
<sequence>MGKVRSTKPDCNSSVIWQTAEERRGRLCGKTKSNIESCAAEDKLTQRVALPLWGRLSGDSHAIVGADLPVSCSEGEYPLRGPQLPLSSPCPLLGNCGKYALSSEVPLHPHPRQPRL</sequence>
<protein>
    <submittedName>
        <fullName evidence="1">Uncharacterized protein</fullName>
    </submittedName>
</protein>
<gene>
    <name evidence="1" type="ORF">AAFF_G00416590</name>
</gene>
<dbReference type="EMBL" id="JAINUG010000086">
    <property type="protein sequence ID" value="KAJ8398992.1"/>
    <property type="molecule type" value="Genomic_DNA"/>
</dbReference>
<evidence type="ECO:0000313" key="2">
    <source>
        <dbReference type="Proteomes" id="UP001221898"/>
    </source>
</evidence>
<dbReference type="AlphaFoldDB" id="A0AAD7SAZ0"/>
<keyword evidence="2" id="KW-1185">Reference proteome</keyword>
<reference evidence="1" key="1">
    <citation type="journal article" date="2023" name="Science">
        <title>Genome structures resolve the early diversification of teleost fishes.</title>
        <authorList>
            <person name="Parey E."/>
            <person name="Louis A."/>
            <person name="Montfort J."/>
            <person name="Bouchez O."/>
            <person name="Roques C."/>
            <person name="Iampietro C."/>
            <person name="Lluch J."/>
            <person name="Castinel A."/>
            <person name="Donnadieu C."/>
            <person name="Desvignes T."/>
            <person name="Floi Bucao C."/>
            <person name="Jouanno E."/>
            <person name="Wen M."/>
            <person name="Mejri S."/>
            <person name="Dirks R."/>
            <person name="Jansen H."/>
            <person name="Henkel C."/>
            <person name="Chen W.J."/>
            <person name="Zahm M."/>
            <person name="Cabau C."/>
            <person name="Klopp C."/>
            <person name="Thompson A.W."/>
            <person name="Robinson-Rechavi M."/>
            <person name="Braasch I."/>
            <person name="Lecointre G."/>
            <person name="Bobe J."/>
            <person name="Postlethwait J.H."/>
            <person name="Berthelot C."/>
            <person name="Roest Crollius H."/>
            <person name="Guiguen Y."/>
        </authorList>
    </citation>
    <scope>NUCLEOTIDE SEQUENCE</scope>
    <source>
        <strain evidence="1">NC1722</strain>
    </source>
</reference>
<dbReference type="Proteomes" id="UP001221898">
    <property type="component" value="Unassembled WGS sequence"/>
</dbReference>
<name>A0AAD7SAZ0_9TELE</name>
<comment type="caution">
    <text evidence="1">The sequence shown here is derived from an EMBL/GenBank/DDBJ whole genome shotgun (WGS) entry which is preliminary data.</text>
</comment>
<organism evidence="1 2">
    <name type="scientific">Aldrovandia affinis</name>
    <dbReference type="NCBI Taxonomy" id="143900"/>
    <lineage>
        <taxon>Eukaryota</taxon>
        <taxon>Metazoa</taxon>
        <taxon>Chordata</taxon>
        <taxon>Craniata</taxon>
        <taxon>Vertebrata</taxon>
        <taxon>Euteleostomi</taxon>
        <taxon>Actinopterygii</taxon>
        <taxon>Neopterygii</taxon>
        <taxon>Teleostei</taxon>
        <taxon>Notacanthiformes</taxon>
        <taxon>Halosauridae</taxon>
        <taxon>Aldrovandia</taxon>
    </lineage>
</organism>
<evidence type="ECO:0000313" key="1">
    <source>
        <dbReference type="EMBL" id="KAJ8398992.1"/>
    </source>
</evidence>